<feature type="transmembrane region" description="Helical" evidence="6">
    <location>
        <begin position="599"/>
        <end position="619"/>
    </location>
</feature>
<feature type="domain" description="ABC3 transporter permease C-terminal" evidence="7">
    <location>
        <begin position="61"/>
        <end position="178"/>
    </location>
</feature>
<keyword evidence="5 6" id="KW-0472">Membrane</keyword>
<dbReference type="Pfam" id="PF02687">
    <property type="entry name" value="FtsX"/>
    <property type="match status" value="1"/>
</dbReference>
<reference evidence="8 9" key="1">
    <citation type="submission" date="2016-02" db="EMBL/GenBank/DDBJ databases">
        <title>Draft genome sequence of hydrocarbon degrading Staphylococcus saprophyticus Strain CNV2, isolated from crude-oil contaminated soil from Noonmati Oil Refinery, Guwahati, Assam, India.</title>
        <authorList>
            <person name="Mukherjee A."/>
            <person name="Chettri B."/>
            <person name="Langpoklakpam J."/>
            <person name="Singh A.K."/>
            <person name="Chattopadhyay D.J."/>
        </authorList>
    </citation>
    <scope>NUCLEOTIDE SEQUENCE [LARGE SCALE GENOMIC DNA]</scope>
    <source>
        <strain evidence="8 9">CNV2</strain>
    </source>
</reference>
<feature type="transmembrane region" description="Helical" evidence="6">
    <location>
        <begin position="509"/>
        <end position="531"/>
    </location>
</feature>
<feature type="transmembrane region" description="Helical" evidence="6">
    <location>
        <begin position="230"/>
        <end position="249"/>
    </location>
</feature>
<dbReference type="EMBL" id="LUGM01000002">
    <property type="protein sequence ID" value="KYH13519.1"/>
    <property type="molecule type" value="Genomic_DNA"/>
</dbReference>
<comment type="subcellular location">
    <subcellularLocation>
        <location evidence="1 6">Cell membrane</location>
        <topology evidence="1 6">Multi-pass membrane protein</topology>
    </subcellularLocation>
</comment>
<name>A0A151A2A3_9STAP</name>
<proteinExistence type="inferred from homology"/>
<keyword evidence="6" id="KW-0813">Transport</keyword>
<dbReference type="InterPro" id="IPR003838">
    <property type="entry name" value="ABC3_permease_C"/>
</dbReference>
<evidence type="ECO:0000256" key="6">
    <source>
        <dbReference type="PIRNR" id="PIRNR018968"/>
    </source>
</evidence>
<dbReference type="Proteomes" id="UP000075418">
    <property type="component" value="Unassembled WGS sequence"/>
</dbReference>
<feature type="transmembrane region" description="Helical" evidence="6">
    <location>
        <begin position="287"/>
        <end position="309"/>
    </location>
</feature>
<feature type="transmembrane region" description="Helical" evidence="6">
    <location>
        <begin position="153"/>
        <end position="175"/>
    </location>
</feature>
<keyword evidence="2 6" id="KW-1003">Cell membrane</keyword>
<feature type="transmembrane region" description="Helical" evidence="6">
    <location>
        <begin position="109"/>
        <end position="133"/>
    </location>
</feature>
<dbReference type="GO" id="GO:0055085">
    <property type="term" value="P:transmembrane transport"/>
    <property type="evidence" value="ECO:0007669"/>
    <property type="project" value="UniProtKB-UniRule"/>
</dbReference>
<evidence type="ECO:0000313" key="9">
    <source>
        <dbReference type="Proteomes" id="UP000075418"/>
    </source>
</evidence>
<evidence type="ECO:0000256" key="1">
    <source>
        <dbReference type="ARBA" id="ARBA00004651"/>
    </source>
</evidence>
<dbReference type="PANTHER" id="PTHR46795">
    <property type="entry name" value="ABC TRANSPORTER PERMEASE-RELATED-RELATED"/>
    <property type="match status" value="1"/>
</dbReference>
<keyword evidence="3 6" id="KW-0812">Transmembrane</keyword>
<dbReference type="InterPro" id="IPR027022">
    <property type="entry name" value="ABC_permease_BceB-typ"/>
</dbReference>
<dbReference type="PANTHER" id="PTHR46795:SF3">
    <property type="entry name" value="ABC TRANSPORTER PERMEASE"/>
    <property type="match status" value="1"/>
</dbReference>
<evidence type="ECO:0000256" key="4">
    <source>
        <dbReference type="ARBA" id="ARBA00022989"/>
    </source>
</evidence>
<protein>
    <submittedName>
        <fullName evidence="8">Bacitracin ABC transporter permease</fullName>
    </submittedName>
</protein>
<gene>
    <name evidence="8" type="ORF">A0131_01670</name>
</gene>
<evidence type="ECO:0000256" key="2">
    <source>
        <dbReference type="ARBA" id="ARBA00022475"/>
    </source>
</evidence>
<evidence type="ECO:0000256" key="3">
    <source>
        <dbReference type="ARBA" id="ARBA00022692"/>
    </source>
</evidence>
<dbReference type="AlphaFoldDB" id="A0A151A2A3"/>
<comment type="caution">
    <text evidence="8">The sequence shown here is derived from an EMBL/GenBank/DDBJ whole genome shotgun (WGS) entry which is preliminary data.</text>
</comment>
<feature type="transmembrane region" description="Helical" evidence="6">
    <location>
        <begin position="196"/>
        <end position="218"/>
    </location>
</feature>
<feature type="transmembrane region" description="Helical" evidence="6">
    <location>
        <begin position="565"/>
        <end position="587"/>
    </location>
</feature>
<dbReference type="InterPro" id="IPR052536">
    <property type="entry name" value="ABC-4_Integral_Memb_Prot"/>
</dbReference>
<sequence>MTFNQIVLKNFKKNIQHYGMYIFSLIVSIVLFFSFVTLKYTHGINNADSTVIIKKGATTGAYFLFIIIIIFLMYASHLFIKRRTKEFAMYQLIGLTKKNIMRMLMLEQMAMFVITGVIGLIVGIFGSKILLMVVLKVLNIHTSVSINFHSQALLQTILMLVLAFVLIMCQSYLFIKKRSILQMMSDQSKSDVKNPKVTIVETVSGVLGIVMILIGYYLSTEMLDKFLGAVMILPFIILALTVVGAYLFFRSSVSLIFKTVKRMKKGNVSITDVVFTSSIMHRMKKNALSLTIIATISAVTVTILCFGAISKAQLGNQIASSSPQDFTFTQQKQADQFADQLKQHDINYKLKYKEVATPKMLKDDVLNAPKTYSNVETMIVTSNKYFHDKDVKGNNAKLINLGAIGPEMNPKLNKDIVLQGSTKHAFKVTSISETTEFSAETSFNGPVLLVSDDQYNDLKQHSKDVRTQSGFDIVNHNQMTQAEKIAHKINPNIQSQKEAKKQADQGTGILLFVTSFLGLAFLVAAGCIIYIKQMDETEDEIGNFRILRKMGYTHHDMTLGLALKVAFNFGMPLVVSLLHSLFAALAFMKLMGLNTLIPVYIVMVAYSIIYCIFAIMAFIHSHRIVKHSI</sequence>
<feature type="transmembrane region" description="Helical" evidence="6">
    <location>
        <begin position="60"/>
        <end position="80"/>
    </location>
</feature>
<evidence type="ECO:0000313" key="8">
    <source>
        <dbReference type="EMBL" id="KYH13519.1"/>
    </source>
</evidence>
<feature type="transmembrane region" description="Helical" evidence="6">
    <location>
        <begin position="21"/>
        <end position="40"/>
    </location>
</feature>
<dbReference type="PIRSF" id="PIRSF018968">
    <property type="entry name" value="ABC_permease_BceB"/>
    <property type="match status" value="1"/>
</dbReference>
<dbReference type="GO" id="GO:0005886">
    <property type="term" value="C:plasma membrane"/>
    <property type="evidence" value="ECO:0007669"/>
    <property type="project" value="UniProtKB-SubCell"/>
</dbReference>
<organism evidence="8 9">
    <name type="scientific">Staphylococcus kloosii</name>
    <dbReference type="NCBI Taxonomy" id="29384"/>
    <lineage>
        <taxon>Bacteria</taxon>
        <taxon>Bacillati</taxon>
        <taxon>Bacillota</taxon>
        <taxon>Bacilli</taxon>
        <taxon>Bacillales</taxon>
        <taxon>Staphylococcaceae</taxon>
        <taxon>Staphylococcus</taxon>
    </lineage>
</organism>
<dbReference type="RefSeq" id="WP_061853750.1">
    <property type="nucleotide sequence ID" value="NZ_LUGM01000002.1"/>
</dbReference>
<evidence type="ECO:0000259" key="7">
    <source>
        <dbReference type="Pfam" id="PF02687"/>
    </source>
</evidence>
<evidence type="ECO:0000256" key="5">
    <source>
        <dbReference type="ARBA" id="ARBA00023136"/>
    </source>
</evidence>
<keyword evidence="4 6" id="KW-1133">Transmembrane helix</keyword>
<comment type="similarity">
    <text evidence="6">Belongs to the ABC-4 integral membrane protein family.</text>
</comment>
<accession>A0A151A2A3</accession>